<evidence type="ECO:0000313" key="2">
    <source>
        <dbReference type="Proteomes" id="UP001194468"/>
    </source>
</evidence>
<sequence length="111" mass="12659">MQDKFPGTVQVLDRPSLSQEFKKALDRLDARIIPIPNRHPVETIVVRSKEPVQGPKPFCLTIVHRGPHASSVTSFTPGVLACALEGYTVLHWIHRLRREIYPKASWEMRHA</sequence>
<accession>A0AAD4BEI7</accession>
<proteinExistence type="predicted"/>
<evidence type="ECO:0000313" key="1">
    <source>
        <dbReference type="EMBL" id="KAF8422821.1"/>
    </source>
</evidence>
<organism evidence="1 2">
    <name type="scientific">Boletus edulis BED1</name>
    <dbReference type="NCBI Taxonomy" id="1328754"/>
    <lineage>
        <taxon>Eukaryota</taxon>
        <taxon>Fungi</taxon>
        <taxon>Dikarya</taxon>
        <taxon>Basidiomycota</taxon>
        <taxon>Agaricomycotina</taxon>
        <taxon>Agaricomycetes</taxon>
        <taxon>Agaricomycetidae</taxon>
        <taxon>Boletales</taxon>
        <taxon>Boletineae</taxon>
        <taxon>Boletaceae</taxon>
        <taxon>Boletoideae</taxon>
        <taxon>Boletus</taxon>
    </lineage>
</organism>
<keyword evidence="2" id="KW-1185">Reference proteome</keyword>
<dbReference type="Proteomes" id="UP001194468">
    <property type="component" value="Unassembled WGS sequence"/>
</dbReference>
<protein>
    <submittedName>
        <fullName evidence="1">Uncharacterized protein</fullName>
    </submittedName>
</protein>
<dbReference type="EMBL" id="WHUW01000120">
    <property type="protein sequence ID" value="KAF8422821.1"/>
    <property type="molecule type" value="Genomic_DNA"/>
</dbReference>
<comment type="caution">
    <text evidence="1">The sequence shown here is derived from an EMBL/GenBank/DDBJ whole genome shotgun (WGS) entry which is preliminary data.</text>
</comment>
<reference evidence="1" key="2">
    <citation type="journal article" date="2020" name="Nat. Commun.">
        <title>Large-scale genome sequencing of mycorrhizal fungi provides insights into the early evolution of symbiotic traits.</title>
        <authorList>
            <person name="Miyauchi S."/>
            <person name="Kiss E."/>
            <person name="Kuo A."/>
            <person name="Drula E."/>
            <person name="Kohler A."/>
            <person name="Sanchez-Garcia M."/>
            <person name="Morin E."/>
            <person name="Andreopoulos B."/>
            <person name="Barry K.W."/>
            <person name="Bonito G."/>
            <person name="Buee M."/>
            <person name="Carver A."/>
            <person name="Chen C."/>
            <person name="Cichocki N."/>
            <person name="Clum A."/>
            <person name="Culley D."/>
            <person name="Crous P.W."/>
            <person name="Fauchery L."/>
            <person name="Girlanda M."/>
            <person name="Hayes R.D."/>
            <person name="Keri Z."/>
            <person name="LaButti K."/>
            <person name="Lipzen A."/>
            <person name="Lombard V."/>
            <person name="Magnuson J."/>
            <person name="Maillard F."/>
            <person name="Murat C."/>
            <person name="Nolan M."/>
            <person name="Ohm R.A."/>
            <person name="Pangilinan J."/>
            <person name="Pereira M.F."/>
            <person name="Perotto S."/>
            <person name="Peter M."/>
            <person name="Pfister S."/>
            <person name="Riley R."/>
            <person name="Sitrit Y."/>
            <person name="Stielow J.B."/>
            <person name="Szollosi G."/>
            <person name="Zifcakova L."/>
            <person name="Stursova M."/>
            <person name="Spatafora J.W."/>
            <person name="Tedersoo L."/>
            <person name="Vaario L.M."/>
            <person name="Yamada A."/>
            <person name="Yan M."/>
            <person name="Wang P."/>
            <person name="Xu J."/>
            <person name="Bruns T."/>
            <person name="Baldrian P."/>
            <person name="Vilgalys R."/>
            <person name="Dunand C."/>
            <person name="Henrissat B."/>
            <person name="Grigoriev I.V."/>
            <person name="Hibbett D."/>
            <person name="Nagy L.G."/>
            <person name="Martin F.M."/>
        </authorList>
    </citation>
    <scope>NUCLEOTIDE SEQUENCE</scope>
    <source>
        <strain evidence="1">BED1</strain>
    </source>
</reference>
<gene>
    <name evidence="1" type="ORF">L210DRAFT_2163276</name>
</gene>
<reference evidence="1" key="1">
    <citation type="submission" date="2019-10" db="EMBL/GenBank/DDBJ databases">
        <authorList>
            <consortium name="DOE Joint Genome Institute"/>
            <person name="Kuo A."/>
            <person name="Miyauchi S."/>
            <person name="Kiss E."/>
            <person name="Drula E."/>
            <person name="Kohler A."/>
            <person name="Sanchez-Garcia M."/>
            <person name="Andreopoulos B."/>
            <person name="Barry K.W."/>
            <person name="Bonito G."/>
            <person name="Buee M."/>
            <person name="Carver A."/>
            <person name="Chen C."/>
            <person name="Cichocki N."/>
            <person name="Clum A."/>
            <person name="Culley D."/>
            <person name="Crous P.W."/>
            <person name="Fauchery L."/>
            <person name="Girlanda M."/>
            <person name="Hayes R."/>
            <person name="Keri Z."/>
            <person name="LaButti K."/>
            <person name="Lipzen A."/>
            <person name="Lombard V."/>
            <person name="Magnuson J."/>
            <person name="Maillard F."/>
            <person name="Morin E."/>
            <person name="Murat C."/>
            <person name="Nolan M."/>
            <person name="Ohm R."/>
            <person name="Pangilinan J."/>
            <person name="Pereira M."/>
            <person name="Perotto S."/>
            <person name="Peter M."/>
            <person name="Riley R."/>
            <person name="Sitrit Y."/>
            <person name="Stielow B."/>
            <person name="Szollosi G."/>
            <person name="Zifcakova L."/>
            <person name="Stursova M."/>
            <person name="Spatafora J.W."/>
            <person name="Tedersoo L."/>
            <person name="Vaario L.-M."/>
            <person name="Yamada A."/>
            <person name="Yan M."/>
            <person name="Wang P."/>
            <person name="Xu J."/>
            <person name="Bruns T."/>
            <person name="Baldrian P."/>
            <person name="Vilgalys R."/>
            <person name="Henrissat B."/>
            <person name="Grigoriev I.V."/>
            <person name="Hibbett D."/>
            <person name="Nagy L.G."/>
            <person name="Martin F.M."/>
        </authorList>
    </citation>
    <scope>NUCLEOTIDE SEQUENCE</scope>
    <source>
        <strain evidence="1">BED1</strain>
    </source>
</reference>
<dbReference type="AlphaFoldDB" id="A0AAD4BEI7"/>
<name>A0AAD4BEI7_BOLED</name>